<keyword evidence="1" id="KW-0245">EGF-like domain</keyword>
<accession>A0A6J8D3Z0</accession>
<keyword evidence="4" id="KW-1185">Reference proteome</keyword>
<keyword evidence="1" id="KW-1015">Disulfide bond</keyword>
<dbReference type="OrthoDB" id="10045365at2759"/>
<evidence type="ECO:0000256" key="1">
    <source>
        <dbReference type="PROSITE-ProRule" id="PRU00076"/>
    </source>
</evidence>
<evidence type="ECO:0000313" key="3">
    <source>
        <dbReference type="EMBL" id="CAC5401874.1"/>
    </source>
</evidence>
<organism evidence="3 4">
    <name type="scientific">Mytilus coruscus</name>
    <name type="common">Sea mussel</name>
    <dbReference type="NCBI Taxonomy" id="42192"/>
    <lineage>
        <taxon>Eukaryota</taxon>
        <taxon>Metazoa</taxon>
        <taxon>Spiralia</taxon>
        <taxon>Lophotrochozoa</taxon>
        <taxon>Mollusca</taxon>
        <taxon>Bivalvia</taxon>
        <taxon>Autobranchia</taxon>
        <taxon>Pteriomorphia</taxon>
        <taxon>Mytilida</taxon>
        <taxon>Mytiloidea</taxon>
        <taxon>Mytilidae</taxon>
        <taxon>Mytilinae</taxon>
        <taxon>Mytilus</taxon>
    </lineage>
</organism>
<feature type="disulfide bond" evidence="1">
    <location>
        <begin position="68"/>
        <end position="78"/>
    </location>
</feature>
<name>A0A6J8D3Z0_MYTCO</name>
<dbReference type="PROSITE" id="PS50026">
    <property type="entry name" value="EGF_3"/>
    <property type="match status" value="1"/>
</dbReference>
<dbReference type="AlphaFoldDB" id="A0A6J8D3Z0"/>
<feature type="domain" description="EGF-like" evidence="2">
    <location>
        <begin position="64"/>
        <end position="96"/>
    </location>
</feature>
<dbReference type="Gene3D" id="2.10.25.10">
    <property type="entry name" value="Laminin"/>
    <property type="match status" value="1"/>
</dbReference>
<evidence type="ECO:0000259" key="2">
    <source>
        <dbReference type="PROSITE" id="PS50026"/>
    </source>
</evidence>
<protein>
    <recommendedName>
        <fullName evidence="2">EGF-like domain-containing protein</fullName>
    </recommendedName>
</protein>
<feature type="disulfide bond" evidence="1">
    <location>
        <begin position="86"/>
        <end position="95"/>
    </location>
</feature>
<dbReference type="PROSITE" id="PS00022">
    <property type="entry name" value="EGF_1"/>
    <property type="match status" value="1"/>
</dbReference>
<proteinExistence type="predicted"/>
<dbReference type="PROSITE" id="PS01186">
    <property type="entry name" value="EGF_2"/>
    <property type="match status" value="1"/>
</dbReference>
<sequence length="276" mass="31109">MDWFGPVGLTNVCNRRICDWRLERRCEYQTWMGCCAWKWYWVNFYRYDYSCCIGWTNSSYQRCDNAICKPSCGNGGQCTFSGVCSCTNGFTGYRCNGAAPCSYNFPCYPGDCGNGSCVCSTEFSGSACLTVIEESFKPAINRCNATFTFHMYDANPAKDLDIYSYFGDATELDEPHILWSNQRDFNILEMTMEVQYDTEYNGSQSLPDYVLSMKLGITNAKVETQHFKLGSGGVHSLDNTQTYTCIGPSRDQPISNEVVVCKMNGTNNVRVDSADR</sequence>
<dbReference type="InterPro" id="IPR000742">
    <property type="entry name" value="EGF"/>
</dbReference>
<gene>
    <name evidence="3" type="ORF">MCOR_35914</name>
</gene>
<evidence type="ECO:0000313" key="4">
    <source>
        <dbReference type="Proteomes" id="UP000507470"/>
    </source>
</evidence>
<reference evidence="3 4" key="1">
    <citation type="submission" date="2020-06" db="EMBL/GenBank/DDBJ databases">
        <authorList>
            <person name="Li R."/>
            <person name="Bekaert M."/>
        </authorList>
    </citation>
    <scope>NUCLEOTIDE SEQUENCE [LARGE SCALE GENOMIC DNA]</scope>
    <source>
        <strain evidence="4">wild</strain>
    </source>
</reference>
<comment type="caution">
    <text evidence="1">Lacks conserved residue(s) required for the propagation of feature annotation.</text>
</comment>
<dbReference type="EMBL" id="CACVKT020006485">
    <property type="protein sequence ID" value="CAC5401874.1"/>
    <property type="molecule type" value="Genomic_DNA"/>
</dbReference>
<dbReference type="Proteomes" id="UP000507470">
    <property type="component" value="Unassembled WGS sequence"/>
</dbReference>